<dbReference type="Proteomes" id="UP000197334">
    <property type="component" value="Unassembled WGS sequence"/>
</dbReference>
<protein>
    <submittedName>
        <fullName evidence="2">Uncharacterized protein</fullName>
    </submittedName>
</protein>
<evidence type="ECO:0000256" key="1">
    <source>
        <dbReference type="SAM" id="MobiDB-lite"/>
    </source>
</evidence>
<evidence type="ECO:0000313" key="3">
    <source>
        <dbReference type="Proteomes" id="UP000197334"/>
    </source>
</evidence>
<name>A0A246RX05_9GAMM</name>
<feature type="region of interest" description="Disordered" evidence="1">
    <location>
        <begin position="1"/>
        <end position="62"/>
    </location>
</feature>
<comment type="caution">
    <text evidence="2">The sequence shown here is derived from an EMBL/GenBank/DDBJ whole genome shotgun (WGS) entry which is preliminary data.</text>
</comment>
<organism evidence="2 3">
    <name type="scientific">Halomonas campaniensis</name>
    <dbReference type="NCBI Taxonomy" id="213554"/>
    <lineage>
        <taxon>Bacteria</taxon>
        <taxon>Pseudomonadati</taxon>
        <taxon>Pseudomonadota</taxon>
        <taxon>Gammaproteobacteria</taxon>
        <taxon>Oceanospirillales</taxon>
        <taxon>Halomonadaceae</taxon>
        <taxon>Halomonas</taxon>
    </lineage>
</organism>
<evidence type="ECO:0000313" key="2">
    <source>
        <dbReference type="EMBL" id="OWV28698.1"/>
    </source>
</evidence>
<gene>
    <name evidence="2" type="ORF">JI62_13535</name>
</gene>
<accession>A0A246RX05</accession>
<dbReference type="AlphaFoldDB" id="A0A246RX05"/>
<feature type="compositionally biased region" description="Basic and acidic residues" evidence="1">
    <location>
        <begin position="10"/>
        <end position="62"/>
    </location>
</feature>
<keyword evidence="3" id="KW-1185">Reference proteome</keyword>
<sequence length="62" mass="6987">MPPTLSLTHNGKEEAMTQVPENDKKAPKEKDDHHDEANPMPDTHHVNPESDDDKKSGRDSKK</sequence>
<proteinExistence type="predicted"/>
<dbReference type="EMBL" id="JPUA01000034">
    <property type="protein sequence ID" value="OWV28698.1"/>
    <property type="molecule type" value="Genomic_DNA"/>
</dbReference>
<reference evidence="2 3" key="1">
    <citation type="submission" date="2014-08" db="EMBL/GenBank/DDBJ databases">
        <title>Draft genome sequence of a novel L-asparaginase producing marine bacterium, Halomonas campaniensis.</title>
        <authorList>
            <person name="Sundarakrishnan B."/>
            <person name="Moushumi Priya A."/>
            <person name="Raman G."/>
            <person name="Sakthivel N."/>
            <person name="Park S."/>
            <person name="Jayachandran S."/>
        </authorList>
    </citation>
    <scope>NUCLEOTIDE SEQUENCE [LARGE SCALE GENOMIC DNA]</scope>
    <source>
        <strain evidence="2 3">SK03</strain>
    </source>
</reference>